<dbReference type="Pfam" id="PF00276">
    <property type="entry name" value="Ribosomal_L23"/>
    <property type="match status" value="1"/>
</dbReference>
<reference evidence="5 6" key="1">
    <citation type="journal article" date="2016" name="Nat. Commun.">
        <title>Thousands of microbial genomes shed light on interconnected biogeochemical processes in an aquifer system.</title>
        <authorList>
            <person name="Anantharaman K."/>
            <person name="Brown C.T."/>
            <person name="Hug L.A."/>
            <person name="Sharon I."/>
            <person name="Castelle C.J."/>
            <person name="Probst A.J."/>
            <person name="Thomas B.C."/>
            <person name="Singh A."/>
            <person name="Wilkins M.J."/>
            <person name="Karaoz U."/>
            <person name="Brodie E.L."/>
            <person name="Williams K.H."/>
            <person name="Hubbard S.S."/>
            <person name="Banfield J.F."/>
        </authorList>
    </citation>
    <scope>NUCLEOTIDE SEQUENCE [LARGE SCALE GENOMIC DNA]</scope>
</reference>
<dbReference type="GO" id="GO:1990904">
    <property type="term" value="C:ribonucleoprotein complex"/>
    <property type="evidence" value="ECO:0007669"/>
    <property type="project" value="UniProtKB-KW"/>
</dbReference>
<dbReference type="GO" id="GO:0006412">
    <property type="term" value="P:translation"/>
    <property type="evidence" value="ECO:0007669"/>
    <property type="project" value="UniProtKB-UniRule"/>
</dbReference>
<proteinExistence type="inferred from homology"/>
<gene>
    <name evidence="4" type="primary">rplW</name>
    <name evidence="5" type="ORF">A2567_01515</name>
</gene>
<evidence type="ECO:0000256" key="1">
    <source>
        <dbReference type="ARBA" id="ARBA00006700"/>
    </source>
</evidence>
<dbReference type="AlphaFoldDB" id="A0A1F5CGL0"/>
<dbReference type="GO" id="GO:0005840">
    <property type="term" value="C:ribosome"/>
    <property type="evidence" value="ECO:0007669"/>
    <property type="project" value="UniProtKB-KW"/>
</dbReference>
<evidence type="ECO:0000256" key="2">
    <source>
        <dbReference type="ARBA" id="ARBA00022980"/>
    </source>
</evidence>
<comment type="subunit">
    <text evidence="4">Part of the 50S ribosomal subunit. Contacts protein L29, and trigger factor when it is bound to the ribosome.</text>
</comment>
<protein>
    <recommendedName>
        <fullName evidence="4">Large ribosomal subunit protein uL23</fullName>
    </recommendedName>
</protein>
<comment type="caution">
    <text evidence="5">The sequence shown here is derived from an EMBL/GenBank/DDBJ whole genome shotgun (WGS) entry which is preliminary data.</text>
</comment>
<keyword evidence="4" id="KW-0694">RNA-binding</keyword>
<dbReference type="GO" id="GO:0003735">
    <property type="term" value="F:structural constituent of ribosome"/>
    <property type="evidence" value="ECO:0007669"/>
    <property type="project" value="InterPro"/>
</dbReference>
<evidence type="ECO:0000256" key="4">
    <source>
        <dbReference type="HAMAP-Rule" id="MF_01369"/>
    </source>
</evidence>
<dbReference type="SUPFAM" id="SSF54189">
    <property type="entry name" value="Ribosomal proteins S24e, L23 and L15e"/>
    <property type="match status" value="1"/>
</dbReference>
<organism evidence="5 6">
    <name type="scientific">Candidatus Azambacteria bacterium RIFOXYD1_FULL_42_11</name>
    <dbReference type="NCBI Taxonomy" id="1797310"/>
    <lineage>
        <taxon>Bacteria</taxon>
        <taxon>Candidatus Azamiibacteriota</taxon>
    </lineage>
</organism>
<sequence>MFESDSVLLSPVTTEKALSGQKLNRYVFKAAPSANKIEIAKAISKNYNVKVVGVNIINVPKKSRRVGKNLGFKSGYKKAVVALAKGQSIELK</sequence>
<dbReference type="HAMAP" id="MF_01369_B">
    <property type="entry name" value="Ribosomal_uL23_B"/>
    <property type="match status" value="1"/>
</dbReference>
<accession>A0A1F5CGL0</accession>
<dbReference type="NCBIfam" id="NF004363">
    <property type="entry name" value="PRK05738.2-4"/>
    <property type="match status" value="1"/>
</dbReference>
<dbReference type="EMBL" id="MEZA01000026">
    <property type="protein sequence ID" value="OGD41982.1"/>
    <property type="molecule type" value="Genomic_DNA"/>
</dbReference>
<dbReference type="Proteomes" id="UP000178974">
    <property type="component" value="Unassembled WGS sequence"/>
</dbReference>
<comment type="function">
    <text evidence="4">One of the early assembly proteins it binds 23S rRNA. One of the proteins that surrounds the polypeptide exit tunnel on the outside of the ribosome. Forms the main docking site for trigger factor binding to the ribosome.</text>
</comment>
<evidence type="ECO:0000313" key="5">
    <source>
        <dbReference type="EMBL" id="OGD41982.1"/>
    </source>
</evidence>
<dbReference type="GO" id="GO:0019843">
    <property type="term" value="F:rRNA binding"/>
    <property type="evidence" value="ECO:0007669"/>
    <property type="project" value="UniProtKB-UniRule"/>
</dbReference>
<dbReference type="InterPro" id="IPR013025">
    <property type="entry name" value="Ribosomal_uL23-like"/>
</dbReference>
<dbReference type="Gene3D" id="3.30.70.330">
    <property type="match status" value="1"/>
</dbReference>
<name>A0A1F5CGL0_9BACT</name>
<keyword evidence="2 4" id="KW-0689">Ribosomal protein</keyword>
<comment type="similarity">
    <text evidence="1 4">Belongs to the universal ribosomal protein uL23 family.</text>
</comment>
<dbReference type="InterPro" id="IPR012677">
    <property type="entry name" value="Nucleotide-bd_a/b_plait_sf"/>
</dbReference>
<keyword evidence="3 4" id="KW-0687">Ribonucleoprotein</keyword>
<dbReference type="InterPro" id="IPR012678">
    <property type="entry name" value="Ribosomal_uL23/eL15/eS24_sf"/>
</dbReference>
<evidence type="ECO:0000313" key="6">
    <source>
        <dbReference type="Proteomes" id="UP000178974"/>
    </source>
</evidence>
<keyword evidence="4" id="KW-0699">rRNA-binding</keyword>
<dbReference type="PANTHER" id="PTHR11620">
    <property type="entry name" value="60S RIBOSOMAL PROTEIN L23A"/>
    <property type="match status" value="1"/>
</dbReference>
<evidence type="ECO:0000256" key="3">
    <source>
        <dbReference type="ARBA" id="ARBA00023274"/>
    </source>
</evidence>